<dbReference type="AlphaFoldDB" id="A0AAW5QWX0"/>
<accession>A0AAW5QWX0</accession>
<sequence>MTKIHKLKVSRFRGARFELPLDFSKKTKSVAIFGENASGKSTITDALEWFIHDRVDHLWREDCKQDSLRNVLADDEPSSVELVFDGTDRNGTKALSATLKTSTTYANDNVGQLIADLKSDNIILRHADIVNFLDKTKGGKREAIADIIGYSEITKFRNVLLQTKNQLEKESEYTTAKQQIQRLQSGMIEETGQVVPNRNEFYGIAEKVMEPFELKTKVADEESYAEALEELRGQGSSEEKIRLAERLAQLEKACSELVGDIDQVSQDAKAFTEKYNAIAKENENVNKLRLSDFLSRGKAVLDDKVFTDPQCPFCLSPYELSQLQEEVSKRLEALEALQQQLDEAGLLKDALAETVTTAGLKTKTITETYSDLEDFSSLIESAKTARLKLRTFLADLKSAFDEKRIFATPANFDSDLKALRTEAEKAVKHANEAAKKLQLTELEKKVAATLTKLKTVSDQVNDFETYQKIKDAYEGQIITLSSILEAFIKVQNGALQAVLDTISADVGKFYAALHPKEAVDKVRLSMVGDEGVEFQYSFHGTPTQPPRKYLSESHLNSLGVVLFLANARIFNKHAKFLVLDDIVTSFDTSHRRRLLRLLRDEFADWQIIILTHENIWFDIIKKEMGQHGWIFHEVRSDDANGILLENSPATLKEIIEQKKGKEDVTNDLRKLLELVLKNICQALEVKVAFRFNDINEKRMSDELISALRSTLKDKSPDLLDTQIFSDLAGSALIANLVSHDNADKIVGEDIDVLLEDIEKLVALFVCEHCGRHIRADVKVPGEKAISCKCGKSQIPWKT</sequence>
<keyword evidence="4" id="KW-1185">Reference proteome</keyword>
<keyword evidence="1" id="KW-0175">Coiled coil</keyword>
<comment type="caution">
    <text evidence="3">The sequence shown here is derived from an EMBL/GenBank/DDBJ whole genome shotgun (WGS) entry which is preliminary data.</text>
</comment>
<dbReference type="RefSeq" id="WP_261614343.1">
    <property type="nucleotide sequence ID" value="NZ_JALIDZ010000001.1"/>
</dbReference>
<reference evidence="3 4" key="1">
    <citation type="submission" date="2022-04" db="EMBL/GenBank/DDBJ databases">
        <authorList>
            <person name="Ye Y.-Q."/>
            <person name="Du Z.-J."/>
        </authorList>
    </citation>
    <scope>NUCLEOTIDE SEQUENCE [LARGE SCALE GENOMIC DNA]</scope>
    <source>
        <strain evidence="3 4">A6E488</strain>
    </source>
</reference>
<protein>
    <recommendedName>
        <fullName evidence="2">RecF/RecN/SMC N-terminal domain-containing protein</fullName>
    </recommendedName>
</protein>
<gene>
    <name evidence="3" type="ORF">MUB46_02850</name>
</gene>
<dbReference type="PANTHER" id="PTHR32114:SF2">
    <property type="entry name" value="ABC TRANSPORTER ABCH.3"/>
    <property type="match status" value="1"/>
</dbReference>
<evidence type="ECO:0000256" key="1">
    <source>
        <dbReference type="SAM" id="Coils"/>
    </source>
</evidence>
<dbReference type="InterPro" id="IPR003395">
    <property type="entry name" value="RecF/RecN/SMC_N"/>
</dbReference>
<dbReference type="SUPFAM" id="SSF52540">
    <property type="entry name" value="P-loop containing nucleoside triphosphate hydrolases"/>
    <property type="match status" value="1"/>
</dbReference>
<evidence type="ECO:0000259" key="2">
    <source>
        <dbReference type="Pfam" id="PF02463"/>
    </source>
</evidence>
<dbReference type="EMBL" id="JALIDZ010000001">
    <property type="protein sequence ID" value="MCT8970790.1"/>
    <property type="molecule type" value="Genomic_DNA"/>
</dbReference>
<feature type="coiled-coil region" evidence="1">
    <location>
        <begin position="416"/>
        <end position="459"/>
    </location>
</feature>
<evidence type="ECO:0000313" key="3">
    <source>
        <dbReference type="EMBL" id="MCT8970790.1"/>
    </source>
</evidence>
<evidence type="ECO:0000313" key="4">
    <source>
        <dbReference type="Proteomes" id="UP001320898"/>
    </source>
</evidence>
<feature type="coiled-coil region" evidence="1">
    <location>
        <begin position="320"/>
        <end position="354"/>
    </location>
</feature>
<feature type="domain" description="RecF/RecN/SMC N-terminal" evidence="2">
    <location>
        <begin position="4"/>
        <end position="618"/>
    </location>
</feature>
<dbReference type="Proteomes" id="UP001320898">
    <property type="component" value="Unassembled WGS sequence"/>
</dbReference>
<dbReference type="Pfam" id="PF02463">
    <property type="entry name" value="SMC_N"/>
    <property type="match status" value="1"/>
</dbReference>
<dbReference type="PANTHER" id="PTHR32114">
    <property type="entry name" value="ABC TRANSPORTER ABCH.3"/>
    <property type="match status" value="1"/>
</dbReference>
<organism evidence="3 4">
    <name type="scientific">Microbaculum marinisediminis</name>
    <dbReference type="NCBI Taxonomy" id="2931392"/>
    <lineage>
        <taxon>Bacteria</taxon>
        <taxon>Pseudomonadati</taxon>
        <taxon>Pseudomonadota</taxon>
        <taxon>Alphaproteobacteria</taxon>
        <taxon>Hyphomicrobiales</taxon>
        <taxon>Tepidamorphaceae</taxon>
        <taxon>Microbaculum</taxon>
    </lineage>
</organism>
<name>A0AAW5QWX0_9HYPH</name>
<dbReference type="Gene3D" id="3.40.50.300">
    <property type="entry name" value="P-loop containing nucleotide triphosphate hydrolases"/>
    <property type="match status" value="2"/>
</dbReference>
<dbReference type="InterPro" id="IPR027417">
    <property type="entry name" value="P-loop_NTPase"/>
</dbReference>
<proteinExistence type="predicted"/>